<name>A0ABX2RAF3_9THEO</name>
<proteinExistence type="predicted"/>
<dbReference type="EMBL" id="JACCBS010000002">
    <property type="protein sequence ID" value="NYE57533.1"/>
    <property type="molecule type" value="Genomic_DNA"/>
</dbReference>
<dbReference type="PANTHER" id="PTHR35894:SF1">
    <property type="entry name" value="PHOSPHORIBULOKINASE _ URIDINE KINASE FAMILY"/>
    <property type="match status" value="1"/>
</dbReference>
<evidence type="ECO:0000313" key="8">
    <source>
        <dbReference type="EMBL" id="NYE58430.1"/>
    </source>
</evidence>
<gene>
    <name evidence="2" type="ORF">HDG70_000403</name>
    <name evidence="3" type="ORF">HDG70_000420</name>
    <name evidence="4" type="ORF">HDG70_000889</name>
    <name evidence="5" type="ORF">HDG70_001248</name>
    <name evidence="6" type="ORF">HDG70_001812</name>
    <name evidence="7" type="ORF">HDG70_001907</name>
    <name evidence="8" type="ORF">HDG70_002181</name>
    <name evidence="9" type="ORF">HDG70_002262</name>
</gene>
<evidence type="ECO:0000313" key="5">
    <source>
        <dbReference type="EMBL" id="NYE57533.1"/>
    </source>
</evidence>
<dbReference type="EMBL" id="JACCBS010000003">
    <property type="protein sequence ID" value="NYE58156.1"/>
    <property type="molecule type" value="Genomic_DNA"/>
</dbReference>
<dbReference type="EMBL" id="JACCBS010000003">
    <property type="protein sequence ID" value="NYE58430.1"/>
    <property type="molecule type" value="Genomic_DNA"/>
</dbReference>
<dbReference type="EMBL" id="JACCBS010000001">
    <property type="protein sequence ID" value="NYE56714.1"/>
    <property type="molecule type" value="Genomic_DNA"/>
</dbReference>
<dbReference type="Proteomes" id="UP000604066">
    <property type="component" value="Unassembled WGS sequence"/>
</dbReference>
<dbReference type="SUPFAM" id="SSF52540">
    <property type="entry name" value="P-loop containing nucleoside triphosphate hydrolases"/>
    <property type="match status" value="1"/>
</dbReference>
<evidence type="ECO:0000313" key="9">
    <source>
        <dbReference type="EMBL" id="NYE58511.1"/>
    </source>
</evidence>
<evidence type="ECO:0000313" key="4">
    <source>
        <dbReference type="EMBL" id="NYE57183.1"/>
    </source>
</evidence>
<dbReference type="EMBL" id="JACCBS010000003">
    <property type="protein sequence ID" value="NYE58061.1"/>
    <property type="molecule type" value="Genomic_DNA"/>
</dbReference>
<evidence type="ECO:0000259" key="1">
    <source>
        <dbReference type="SMART" id="SM00382"/>
    </source>
</evidence>
<feature type="domain" description="AAA+ ATPase" evidence="1">
    <location>
        <begin position="41"/>
        <end position="188"/>
    </location>
</feature>
<reference evidence="7 10" key="1">
    <citation type="submission" date="2020-07" db="EMBL/GenBank/DDBJ databases">
        <title>Genomic Encyclopedia of Type Strains, Phase III (KMG-III): the genomes of soil and plant-associated and newly described type strains.</title>
        <authorList>
            <person name="Whitman W."/>
        </authorList>
    </citation>
    <scope>NUCLEOTIDE SEQUENCE [LARGE SCALE GENOMIC DNA]</scope>
    <source>
        <strain evidence="7 10">DSM 11255</strain>
    </source>
</reference>
<evidence type="ECO:0000313" key="6">
    <source>
        <dbReference type="EMBL" id="NYE58061.1"/>
    </source>
</evidence>
<dbReference type="InterPro" id="IPR052026">
    <property type="entry name" value="ExeA_AAA_ATPase_DNA-bind"/>
</dbReference>
<dbReference type="InterPro" id="IPR003593">
    <property type="entry name" value="AAA+_ATPase"/>
</dbReference>
<dbReference type="RefSeq" id="WP_179393656.1">
    <property type="nucleotide sequence ID" value="NZ_JACCBS010000001.1"/>
</dbReference>
<dbReference type="SMART" id="SM00382">
    <property type="entry name" value="AAA"/>
    <property type="match status" value="1"/>
</dbReference>
<dbReference type="EMBL" id="JACCBS010000001">
    <property type="protein sequence ID" value="NYE56697.1"/>
    <property type="molecule type" value="Genomic_DNA"/>
</dbReference>
<protein>
    <submittedName>
        <fullName evidence="7">Type II secretory pathway predicted ATPase ExeA</fullName>
    </submittedName>
</protein>
<dbReference type="EMBL" id="JACCBS010000003">
    <property type="protein sequence ID" value="NYE58511.1"/>
    <property type="molecule type" value="Genomic_DNA"/>
</dbReference>
<dbReference type="InterPro" id="IPR049945">
    <property type="entry name" value="AAA_22"/>
</dbReference>
<keyword evidence="10" id="KW-1185">Reference proteome</keyword>
<evidence type="ECO:0000313" key="2">
    <source>
        <dbReference type="EMBL" id="NYE56697.1"/>
    </source>
</evidence>
<sequence length="267" mass="30716">MFEPFFGFHRTPFGRDLPVNSLFTTPAHEELVSRLKYAAEKRLFALITGEVGAGKSTALRQLLSLLNPNKYRVIYISDSGLTPRHFYWEALRQLDCEPRFNRGQAKRQLHQVILDLAENQQKIPVVIVDEAHLLDREMLEEIRFLLNFRMDSYNPMSLILVGQPELRRILQLQVYEAIAQRINLRYHLPPMEREEAKGYVAHHLRTAGASSAIFTDDALDMVYEYAGGIARKINNLCIACLMAAAAEQKRLIDDRMVKVVIENEFSV</sequence>
<organism evidence="7 10">
    <name type="scientific">Carboxydothermus ferrireducens DSM 11255</name>
    <dbReference type="NCBI Taxonomy" id="1119529"/>
    <lineage>
        <taxon>Bacteria</taxon>
        <taxon>Bacillati</taxon>
        <taxon>Bacillota</taxon>
        <taxon>Clostridia</taxon>
        <taxon>Thermoanaerobacterales</taxon>
        <taxon>Thermoanaerobacteraceae</taxon>
        <taxon>Carboxydothermus</taxon>
    </lineage>
</organism>
<accession>A0ABX2RAF3</accession>
<comment type="caution">
    <text evidence="7">The sequence shown here is derived from an EMBL/GenBank/DDBJ whole genome shotgun (WGS) entry which is preliminary data.</text>
</comment>
<dbReference type="InterPro" id="IPR027417">
    <property type="entry name" value="P-loop_NTPase"/>
</dbReference>
<dbReference type="Gene3D" id="3.40.50.300">
    <property type="entry name" value="P-loop containing nucleotide triphosphate hydrolases"/>
    <property type="match status" value="1"/>
</dbReference>
<dbReference type="EMBL" id="JACCBS010000001">
    <property type="protein sequence ID" value="NYE57183.1"/>
    <property type="molecule type" value="Genomic_DNA"/>
</dbReference>
<evidence type="ECO:0000313" key="10">
    <source>
        <dbReference type="Proteomes" id="UP000604066"/>
    </source>
</evidence>
<evidence type="ECO:0000313" key="3">
    <source>
        <dbReference type="EMBL" id="NYE56714.1"/>
    </source>
</evidence>
<evidence type="ECO:0000313" key="7">
    <source>
        <dbReference type="EMBL" id="NYE58156.1"/>
    </source>
</evidence>
<dbReference type="Pfam" id="PF13401">
    <property type="entry name" value="AAA_22"/>
    <property type="match status" value="1"/>
</dbReference>
<dbReference type="CDD" id="cd00009">
    <property type="entry name" value="AAA"/>
    <property type="match status" value="1"/>
</dbReference>
<dbReference type="PANTHER" id="PTHR35894">
    <property type="entry name" value="GENERAL SECRETION PATHWAY PROTEIN A-RELATED"/>
    <property type="match status" value="1"/>
</dbReference>